<dbReference type="GeneID" id="66070846"/>
<evidence type="ECO:0000256" key="1">
    <source>
        <dbReference type="SAM" id="Phobius"/>
    </source>
</evidence>
<feature type="transmembrane region" description="Helical" evidence="1">
    <location>
        <begin position="42"/>
        <end position="68"/>
    </location>
</feature>
<dbReference type="AlphaFoldDB" id="A0A9P7V4A6"/>
<proteinExistence type="predicted"/>
<keyword evidence="1" id="KW-0472">Membrane</keyword>
<name>A0A9P7V4A6_9AGAR</name>
<gene>
    <name evidence="2" type="ORF">E1B28_001770</name>
</gene>
<dbReference type="RefSeq" id="XP_043016447.1">
    <property type="nucleotide sequence ID" value="XM_043147733.1"/>
</dbReference>
<evidence type="ECO:0000313" key="3">
    <source>
        <dbReference type="Proteomes" id="UP001049176"/>
    </source>
</evidence>
<comment type="caution">
    <text evidence="2">The sequence shown here is derived from an EMBL/GenBank/DDBJ whole genome shotgun (WGS) entry which is preliminary data.</text>
</comment>
<sequence length="140" mass="15493">MNPTSAIEDLEAAHTSQTDAEQHVESLNVPLPDDNVLRAGYFSLWVVKIYLTPIVLMGVEIVAVLILVKGEFQPERTGKFGCWVDMTVDRVKYSFNETMSALHLRVKRIGLTTTYARIVDNGTADKIDKGNGNAITAQVK</sequence>
<organism evidence="2 3">
    <name type="scientific">Marasmius oreades</name>
    <name type="common">fairy-ring Marasmius</name>
    <dbReference type="NCBI Taxonomy" id="181124"/>
    <lineage>
        <taxon>Eukaryota</taxon>
        <taxon>Fungi</taxon>
        <taxon>Dikarya</taxon>
        <taxon>Basidiomycota</taxon>
        <taxon>Agaricomycotina</taxon>
        <taxon>Agaricomycetes</taxon>
        <taxon>Agaricomycetidae</taxon>
        <taxon>Agaricales</taxon>
        <taxon>Marasmiineae</taxon>
        <taxon>Marasmiaceae</taxon>
        <taxon>Marasmius</taxon>
    </lineage>
</organism>
<reference evidence="2" key="1">
    <citation type="journal article" date="2021" name="Genome Biol. Evol.">
        <title>The assembled and annotated genome of the fairy-ring fungus Marasmius oreades.</title>
        <authorList>
            <person name="Hiltunen M."/>
            <person name="Ament-Velasquez S.L."/>
            <person name="Johannesson H."/>
        </authorList>
    </citation>
    <scope>NUCLEOTIDE SEQUENCE</scope>
    <source>
        <strain evidence="2">03SP1</strain>
    </source>
</reference>
<keyword evidence="3" id="KW-1185">Reference proteome</keyword>
<keyword evidence="1" id="KW-0812">Transmembrane</keyword>
<keyword evidence="1" id="KW-1133">Transmembrane helix</keyword>
<protein>
    <submittedName>
        <fullName evidence="2">Uncharacterized protein</fullName>
    </submittedName>
</protein>
<dbReference type="Proteomes" id="UP001049176">
    <property type="component" value="Chromosome 1"/>
</dbReference>
<evidence type="ECO:0000313" key="2">
    <source>
        <dbReference type="EMBL" id="KAG7099977.1"/>
    </source>
</evidence>
<accession>A0A9P7V4A6</accession>
<dbReference type="EMBL" id="CM032181">
    <property type="protein sequence ID" value="KAG7099977.1"/>
    <property type="molecule type" value="Genomic_DNA"/>
</dbReference>
<dbReference type="KEGG" id="more:E1B28_001770"/>